<evidence type="ECO:0000313" key="2">
    <source>
        <dbReference type="Proteomes" id="UP000829354"/>
    </source>
</evidence>
<sequence>MSPPSKVMIVSPMIERKPVPYLATPRRSIEIKPQFLLPRNDDFDAQLSGEAEEFLASKVERNVRYCYECPDVVLKWSVGSSWLWYEQLL</sequence>
<keyword evidence="2" id="KW-1185">Reference proteome</keyword>
<gene>
    <name evidence="1" type="ORF">L5515_010569</name>
</gene>
<protein>
    <submittedName>
        <fullName evidence="1">Uncharacterized protein</fullName>
    </submittedName>
</protein>
<proteinExistence type="predicted"/>
<organism evidence="1 2">
    <name type="scientific">Caenorhabditis briggsae</name>
    <dbReference type="NCBI Taxonomy" id="6238"/>
    <lineage>
        <taxon>Eukaryota</taxon>
        <taxon>Metazoa</taxon>
        <taxon>Ecdysozoa</taxon>
        <taxon>Nematoda</taxon>
        <taxon>Chromadorea</taxon>
        <taxon>Rhabditida</taxon>
        <taxon>Rhabditina</taxon>
        <taxon>Rhabditomorpha</taxon>
        <taxon>Rhabditoidea</taxon>
        <taxon>Rhabditidae</taxon>
        <taxon>Peloderinae</taxon>
        <taxon>Caenorhabditis</taxon>
    </lineage>
</organism>
<dbReference type="AlphaFoldDB" id="A0AAE9EQL2"/>
<dbReference type="Proteomes" id="UP000829354">
    <property type="component" value="Chromosome IV"/>
</dbReference>
<accession>A0AAE9EQL2</accession>
<dbReference type="EMBL" id="CP092623">
    <property type="protein sequence ID" value="UMM27156.1"/>
    <property type="molecule type" value="Genomic_DNA"/>
</dbReference>
<reference evidence="1 2" key="1">
    <citation type="submission" date="2022-04" db="EMBL/GenBank/DDBJ databases">
        <title>Chromosome-level reference genomes for two strains of Caenorhabditis briggsae: an improved platform for comparative genomics.</title>
        <authorList>
            <person name="Stevens L."/>
            <person name="Andersen E."/>
        </authorList>
    </citation>
    <scope>NUCLEOTIDE SEQUENCE [LARGE SCALE GENOMIC DNA]</scope>
    <source>
        <strain evidence="1">VX34</strain>
        <tissue evidence="1">Whole-organism</tissue>
    </source>
</reference>
<name>A0AAE9EQL2_CAEBR</name>
<evidence type="ECO:0000313" key="1">
    <source>
        <dbReference type="EMBL" id="UMM27156.1"/>
    </source>
</evidence>